<evidence type="ECO:0000313" key="1">
    <source>
        <dbReference type="EMBL" id="KAK1258029.1"/>
    </source>
</evidence>
<protein>
    <submittedName>
        <fullName evidence="1">Uncharacterized protein</fullName>
    </submittedName>
</protein>
<reference evidence="1" key="1">
    <citation type="journal article" date="2023" name="Nat. Commun.">
        <title>Diploid and tetraploid genomes of Acorus and the evolution of monocots.</title>
        <authorList>
            <person name="Ma L."/>
            <person name="Liu K.W."/>
            <person name="Li Z."/>
            <person name="Hsiao Y.Y."/>
            <person name="Qi Y."/>
            <person name="Fu T."/>
            <person name="Tang G.D."/>
            <person name="Zhang D."/>
            <person name="Sun W.H."/>
            <person name="Liu D.K."/>
            <person name="Li Y."/>
            <person name="Chen G.Z."/>
            <person name="Liu X.D."/>
            <person name="Liao X.Y."/>
            <person name="Jiang Y.T."/>
            <person name="Yu X."/>
            <person name="Hao Y."/>
            <person name="Huang J."/>
            <person name="Zhao X.W."/>
            <person name="Ke S."/>
            <person name="Chen Y.Y."/>
            <person name="Wu W.L."/>
            <person name="Hsu J.L."/>
            <person name="Lin Y.F."/>
            <person name="Huang M.D."/>
            <person name="Li C.Y."/>
            <person name="Huang L."/>
            <person name="Wang Z.W."/>
            <person name="Zhao X."/>
            <person name="Zhong W.Y."/>
            <person name="Peng D.H."/>
            <person name="Ahmad S."/>
            <person name="Lan S."/>
            <person name="Zhang J.S."/>
            <person name="Tsai W.C."/>
            <person name="Van de Peer Y."/>
            <person name="Liu Z.J."/>
        </authorList>
    </citation>
    <scope>NUCLEOTIDE SEQUENCE</scope>
    <source>
        <strain evidence="1">SCP</strain>
    </source>
</reference>
<accession>A0AAV8ZZK6</accession>
<reference evidence="1" key="2">
    <citation type="submission" date="2023-06" db="EMBL/GenBank/DDBJ databases">
        <authorList>
            <person name="Ma L."/>
            <person name="Liu K.-W."/>
            <person name="Li Z."/>
            <person name="Hsiao Y.-Y."/>
            <person name="Qi Y."/>
            <person name="Fu T."/>
            <person name="Tang G."/>
            <person name="Zhang D."/>
            <person name="Sun W.-H."/>
            <person name="Liu D.-K."/>
            <person name="Li Y."/>
            <person name="Chen G.-Z."/>
            <person name="Liu X.-D."/>
            <person name="Liao X.-Y."/>
            <person name="Jiang Y.-T."/>
            <person name="Yu X."/>
            <person name="Hao Y."/>
            <person name="Huang J."/>
            <person name="Zhao X.-W."/>
            <person name="Ke S."/>
            <person name="Chen Y.-Y."/>
            <person name="Wu W.-L."/>
            <person name="Hsu J.-L."/>
            <person name="Lin Y.-F."/>
            <person name="Huang M.-D."/>
            <person name="Li C.-Y."/>
            <person name="Huang L."/>
            <person name="Wang Z.-W."/>
            <person name="Zhao X."/>
            <person name="Zhong W.-Y."/>
            <person name="Peng D.-H."/>
            <person name="Ahmad S."/>
            <person name="Lan S."/>
            <person name="Zhang J.-S."/>
            <person name="Tsai W.-C."/>
            <person name="Van De Peer Y."/>
            <person name="Liu Z.-J."/>
        </authorList>
    </citation>
    <scope>NUCLEOTIDE SEQUENCE</scope>
    <source>
        <strain evidence="1">SCP</strain>
        <tissue evidence="1">Leaves</tissue>
    </source>
</reference>
<sequence>MITQPHSGFLLFWQTEEGRLCSEFSRWIYTATRWSRRCDIRLQNSSSRSSCCHSVCWYATTFYRCCSRRRRATLE</sequence>
<dbReference type="EMBL" id="JAUJYN010000027">
    <property type="protein sequence ID" value="KAK1258029.1"/>
    <property type="molecule type" value="Genomic_DNA"/>
</dbReference>
<dbReference type="AlphaFoldDB" id="A0AAV8ZZK6"/>
<gene>
    <name evidence="1" type="ORF">QJS04_geneDACA021820</name>
</gene>
<comment type="caution">
    <text evidence="1">The sequence shown here is derived from an EMBL/GenBank/DDBJ whole genome shotgun (WGS) entry which is preliminary data.</text>
</comment>
<dbReference type="Proteomes" id="UP001179952">
    <property type="component" value="Unassembled WGS sequence"/>
</dbReference>
<keyword evidence="2" id="KW-1185">Reference proteome</keyword>
<proteinExistence type="predicted"/>
<name>A0AAV8ZZK6_ACOGR</name>
<evidence type="ECO:0000313" key="2">
    <source>
        <dbReference type="Proteomes" id="UP001179952"/>
    </source>
</evidence>
<organism evidence="1 2">
    <name type="scientific">Acorus gramineus</name>
    <name type="common">Dwarf sweet flag</name>
    <dbReference type="NCBI Taxonomy" id="55184"/>
    <lineage>
        <taxon>Eukaryota</taxon>
        <taxon>Viridiplantae</taxon>
        <taxon>Streptophyta</taxon>
        <taxon>Embryophyta</taxon>
        <taxon>Tracheophyta</taxon>
        <taxon>Spermatophyta</taxon>
        <taxon>Magnoliopsida</taxon>
        <taxon>Liliopsida</taxon>
        <taxon>Acoraceae</taxon>
        <taxon>Acorus</taxon>
    </lineage>
</organism>